<feature type="compositionally biased region" description="Polar residues" evidence="1">
    <location>
        <begin position="250"/>
        <end position="261"/>
    </location>
</feature>
<feature type="region of interest" description="Disordered" evidence="1">
    <location>
        <begin position="38"/>
        <end position="118"/>
    </location>
</feature>
<feature type="compositionally biased region" description="Low complexity" evidence="1">
    <location>
        <begin position="652"/>
        <end position="666"/>
    </location>
</feature>
<feature type="compositionally biased region" description="Basic and acidic residues" evidence="1">
    <location>
        <begin position="739"/>
        <end position="756"/>
    </location>
</feature>
<reference evidence="2" key="1">
    <citation type="submission" date="2020-03" db="EMBL/GenBank/DDBJ databases">
        <title>Transcriptomic Profiling of the Digestive Tract of the Rat Flea, Xenopsylla cheopis, Following Blood Feeding and Infection with Yersinia pestis.</title>
        <authorList>
            <person name="Bland D.M."/>
            <person name="Martens C.A."/>
            <person name="Virtaneva K."/>
            <person name="Kanakabandi K."/>
            <person name="Long D."/>
            <person name="Rosenke R."/>
            <person name="Saturday G.A."/>
            <person name="Hoyt F.H."/>
            <person name="Bruno D.P."/>
            <person name="Ribeiro J.M.C."/>
            <person name="Hinnebusch J."/>
        </authorList>
    </citation>
    <scope>NUCLEOTIDE SEQUENCE</scope>
</reference>
<organism evidence="2">
    <name type="scientific">Xenopsylla cheopis</name>
    <name type="common">Oriental rat flea</name>
    <name type="synonym">Pulex cheopis</name>
    <dbReference type="NCBI Taxonomy" id="163159"/>
    <lineage>
        <taxon>Eukaryota</taxon>
        <taxon>Metazoa</taxon>
        <taxon>Ecdysozoa</taxon>
        <taxon>Arthropoda</taxon>
        <taxon>Hexapoda</taxon>
        <taxon>Insecta</taxon>
        <taxon>Pterygota</taxon>
        <taxon>Neoptera</taxon>
        <taxon>Endopterygota</taxon>
        <taxon>Siphonaptera</taxon>
        <taxon>Pulicidae</taxon>
        <taxon>Xenopsyllinae</taxon>
        <taxon>Xenopsylla</taxon>
    </lineage>
</organism>
<feature type="compositionally biased region" description="Polar residues" evidence="1">
    <location>
        <begin position="269"/>
        <end position="284"/>
    </location>
</feature>
<accession>A0A6M2DI84</accession>
<dbReference type="EMBL" id="GIIL01001878">
    <property type="protein sequence ID" value="NOV45604.1"/>
    <property type="molecule type" value="Transcribed_RNA"/>
</dbReference>
<feature type="region of interest" description="Disordered" evidence="1">
    <location>
        <begin position="144"/>
        <end position="184"/>
    </location>
</feature>
<feature type="compositionally biased region" description="Basic and acidic residues" evidence="1">
    <location>
        <begin position="717"/>
        <end position="727"/>
    </location>
</feature>
<feature type="compositionally biased region" description="Basic and acidic residues" evidence="1">
    <location>
        <begin position="593"/>
        <end position="603"/>
    </location>
</feature>
<feature type="compositionally biased region" description="Basic and acidic residues" evidence="1">
    <location>
        <begin position="171"/>
        <end position="184"/>
    </location>
</feature>
<feature type="compositionally biased region" description="Basic residues" evidence="1">
    <location>
        <begin position="729"/>
        <end position="738"/>
    </location>
</feature>
<feature type="compositionally biased region" description="Basic and acidic residues" evidence="1">
    <location>
        <begin position="98"/>
        <end position="118"/>
    </location>
</feature>
<feature type="compositionally biased region" description="Low complexity" evidence="1">
    <location>
        <begin position="145"/>
        <end position="170"/>
    </location>
</feature>
<feature type="compositionally biased region" description="Polar residues" evidence="1">
    <location>
        <begin position="700"/>
        <end position="711"/>
    </location>
</feature>
<feature type="compositionally biased region" description="Polar residues" evidence="1">
    <location>
        <begin position="562"/>
        <end position="571"/>
    </location>
</feature>
<feature type="region of interest" description="Disordered" evidence="1">
    <location>
        <begin position="543"/>
        <end position="610"/>
    </location>
</feature>
<feature type="compositionally biased region" description="Polar residues" evidence="1">
    <location>
        <begin position="626"/>
        <end position="639"/>
    </location>
</feature>
<feature type="region of interest" description="Disordered" evidence="1">
    <location>
        <begin position="1038"/>
        <end position="1099"/>
    </location>
</feature>
<proteinExistence type="predicted"/>
<feature type="compositionally biased region" description="Polar residues" evidence="1">
    <location>
        <begin position="393"/>
        <end position="417"/>
    </location>
</feature>
<feature type="compositionally biased region" description="Polar residues" evidence="1">
    <location>
        <begin position="71"/>
        <end position="80"/>
    </location>
</feature>
<sequence length="1193" mass="132082">MGKKGTKRKTRWRTLSIGEAASEDEASLKKFNGVDYANGGVRSSSYSGYQGKNPRNGYARASYGHAAAGRTFSSQSTPTRRNGAGGGYLPGHYQYPRNTERSHSSAGPDEPKIKFNEDEYTRITTPRQDVLFKKGYLSKRKPLIASTSTSSADPGASTSAPSTPSTQSTSPEHHAHTNETTHESELVMPDGLMYPNGFYDQNGVFYVNVPNYDGYGHLMMYPYNPYPPYGHIEYFNQVCMQHPYSNNASYAESQVSDTNETSPHDEEAASQSSPEDSTGQASTKDTGDSEGAQQSLDGSISSVNNSNGQEQEIAVHNEVIEGPHYIYPGYMFGSQMYHVNGMNIQCANGMTLGGPMDVSNKQKLKKKRRRKQRKPSGCNGTNATNSEDEFSSDSETPNDSMERTSYLSNTLSNNGVQENWEPESTTKEEIDPLPNVPVPCDPSKSSLNTNCSEFIPKAYLLAKNSQLKTDVQEFVPKSYQIQQVMIENPVIQCLETEATSTSEVEVQEIACVQIENSKDEDKPVVEKNTAPVQKLDAEHKPVIEHKPAINRKHSPGYKPSPVSKQSPTYKQKSPMHKISPVHKPVNTTSNGHPHKDQENHMKEITQPNIEPVRKVQIVCKEKPSPISCSAPRTDQWTTVKNSRSKNKKNRQDVSSASPSSPVSDVASENTFRMFIEGNITPPPSEEDGSLENGKQEENAYFTSDDTGNNEEQCTEETISKSNKENNKISKSKSKKNKKSKETRNKSNSDICNDDKRTRGRTMNGKTSKMTKQVDLESVKSNLAQLLGPTNTTELDITKIQLRDRMNGIGIEELKELYIELPELKDQHLENLLQSTDDYDYAVSTLSVTDNPKKFLETEILPQTLNEIDINVSKENELNLALSCVPNEVSPITSDSEDLLTVADNKEIQKDLDKQNVIENKSETISLDNTSNHIEVSEDLESTLNSIADITADSEFIVEHGVIDEIIGDEVLENQTIENELLDEGVILPELKDQDANNLPITETVRRWLTEQKEKSPEPVLREPNDPALAILLNQGELDASGSSDAETDEEPQSNPKNSRGNPLRASSVDNNKTRSKRSRSTPPSLRRGETGDTDSDYLSDIQDDARKRVAGITSEPDLLDCWEPDVLPFNALPHLIKVKAEDAEEIEQYESVYGKSVDYNKLSASLGANKTVLPPFSGEGVVPPCNGICCSVM</sequence>
<evidence type="ECO:0000313" key="2">
    <source>
        <dbReference type="EMBL" id="NOV45604.1"/>
    </source>
</evidence>
<feature type="region of interest" description="Disordered" evidence="1">
    <location>
        <begin position="699"/>
        <end position="767"/>
    </location>
</feature>
<feature type="compositionally biased region" description="Polar residues" evidence="1">
    <location>
        <begin position="291"/>
        <end position="305"/>
    </location>
</feature>
<feature type="compositionally biased region" description="Polar residues" evidence="1">
    <location>
        <begin position="41"/>
        <end position="50"/>
    </location>
</feature>
<protein>
    <submittedName>
        <fullName evidence="2">Putative mediator of rna polymerase ii transcription subunit 26 isoform x2</fullName>
    </submittedName>
</protein>
<dbReference type="AlphaFoldDB" id="A0A6M2DI84"/>
<feature type="region of interest" description="Disordered" evidence="1">
    <location>
        <begin position="624"/>
        <end position="666"/>
    </location>
</feature>
<feature type="region of interest" description="Disordered" evidence="1">
    <location>
        <begin position="355"/>
        <end position="435"/>
    </location>
</feature>
<feature type="compositionally biased region" description="Basic residues" evidence="1">
    <location>
        <begin position="362"/>
        <end position="374"/>
    </location>
</feature>
<feature type="region of interest" description="Disordered" evidence="1">
    <location>
        <begin position="250"/>
        <end position="305"/>
    </location>
</feature>
<evidence type="ECO:0000256" key="1">
    <source>
        <dbReference type="SAM" id="MobiDB-lite"/>
    </source>
</evidence>
<name>A0A6M2DI84_XENCH</name>